<gene>
    <name evidence="4" type="primary">spoIIE</name>
    <name evidence="4" type="ORF">ACFO4N_16870</name>
</gene>
<feature type="transmembrane region" description="Helical" evidence="2">
    <location>
        <begin position="252"/>
        <end position="269"/>
    </location>
</feature>
<dbReference type="SMART" id="SM00332">
    <property type="entry name" value="PP2Cc"/>
    <property type="match status" value="1"/>
</dbReference>
<dbReference type="EC" id="3.1.3.16" evidence="4"/>
<evidence type="ECO:0000313" key="5">
    <source>
        <dbReference type="Proteomes" id="UP001596022"/>
    </source>
</evidence>
<dbReference type="PANTHER" id="PTHR43156">
    <property type="entry name" value="STAGE II SPORULATION PROTEIN E-RELATED"/>
    <property type="match status" value="1"/>
</dbReference>
<dbReference type="SUPFAM" id="SSF81606">
    <property type="entry name" value="PP2C-like"/>
    <property type="match status" value="1"/>
</dbReference>
<feature type="transmembrane region" description="Helical" evidence="2">
    <location>
        <begin position="276"/>
        <end position="293"/>
    </location>
</feature>
<feature type="transmembrane region" description="Helical" evidence="2">
    <location>
        <begin position="123"/>
        <end position="139"/>
    </location>
</feature>
<feature type="domain" description="PPM-type phosphatase" evidence="3">
    <location>
        <begin position="590"/>
        <end position="800"/>
    </location>
</feature>
<organism evidence="4 5">
    <name type="scientific">Camelliibacillus cellulosilyticus</name>
    <dbReference type="NCBI Taxonomy" id="2174486"/>
    <lineage>
        <taxon>Bacteria</taxon>
        <taxon>Bacillati</taxon>
        <taxon>Bacillota</taxon>
        <taxon>Bacilli</taxon>
        <taxon>Bacillales</taxon>
        <taxon>Sporolactobacillaceae</taxon>
        <taxon>Camelliibacillus</taxon>
    </lineage>
</organism>
<feature type="transmembrane region" description="Helical" evidence="2">
    <location>
        <begin position="151"/>
        <end position="170"/>
    </location>
</feature>
<dbReference type="Gene3D" id="3.60.40.10">
    <property type="entry name" value="PPM-type phosphatase domain"/>
    <property type="match status" value="1"/>
</dbReference>
<dbReference type="Proteomes" id="UP001596022">
    <property type="component" value="Unassembled WGS sequence"/>
</dbReference>
<dbReference type="InterPro" id="IPR014221">
    <property type="entry name" value="SpoII_E"/>
</dbReference>
<dbReference type="RefSeq" id="WP_376847489.1">
    <property type="nucleotide sequence ID" value="NZ_JBHSFW010000020.1"/>
</dbReference>
<evidence type="ECO:0000256" key="2">
    <source>
        <dbReference type="SAM" id="Phobius"/>
    </source>
</evidence>
<evidence type="ECO:0000259" key="3">
    <source>
        <dbReference type="PROSITE" id="PS51746"/>
    </source>
</evidence>
<accession>A0ABV9GQW2</accession>
<dbReference type="InterPro" id="IPR052016">
    <property type="entry name" value="Bact_Sigma-Reg"/>
</dbReference>
<dbReference type="PROSITE" id="PS51746">
    <property type="entry name" value="PPM_2"/>
    <property type="match status" value="1"/>
</dbReference>
<dbReference type="GO" id="GO:0004722">
    <property type="term" value="F:protein serine/threonine phosphatase activity"/>
    <property type="evidence" value="ECO:0007669"/>
    <property type="project" value="UniProtKB-EC"/>
</dbReference>
<dbReference type="SMART" id="SM00331">
    <property type="entry name" value="PP2C_SIG"/>
    <property type="match status" value="1"/>
</dbReference>
<dbReference type="InterPro" id="IPR045768">
    <property type="entry name" value="SpoIIE_N"/>
</dbReference>
<keyword evidence="2" id="KW-0812">Transmembrane</keyword>
<dbReference type="InterPro" id="IPR001932">
    <property type="entry name" value="PPM-type_phosphatase-like_dom"/>
</dbReference>
<proteinExistence type="predicted"/>
<evidence type="ECO:0000313" key="4">
    <source>
        <dbReference type="EMBL" id="MFC4620377.1"/>
    </source>
</evidence>
<feature type="transmembrane region" description="Helical" evidence="2">
    <location>
        <begin position="83"/>
        <end position="108"/>
    </location>
</feature>
<feature type="transmembrane region" description="Helical" evidence="2">
    <location>
        <begin position="221"/>
        <end position="246"/>
    </location>
</feature>
<protein>
    <submittedName>
        <fullName evidence="4">Stage II sporulation protein E</fullName>
        <ecNumber evidence="4">3.1.3.16</ecNumber>
    </submittedName>
</protein>
<dbReference type="InterPro" id="IPR036457">
    <property type="entry name" value="PPM-type-like_dom_sf"/>
</dbReference>
<sequence length="824" mass="91090">MRNSEHAQTAWAYSRSMSADKGGKKIIEKLWVKVIRSEVFCVAIGFLLGRALILSGLSPFIVPFFATMGLLKPKRRLLTFASLLAGAATASVDQSLYTILAVGIYFLLRPLIVRFVSKEERVLLPYIVFAACMVARLGYSAIFKGGVTASNGLLGLVEAGLAFLLTLIFLQSLPLLNMSAKKRPLKNEEIICFIILLSSVLTGTAGLAIQGIQVEHVLSRYLVLLFASVGGAAIGSTVGVVVGLILGLANIGSLYQMSLLAFSGLLGGLLKEGKRLGAGLGLMIGTLLIGLYGEGYAHLFNTTVESFIAILLLMGTPKSLILKIEGYIPGTTEYHREQQQYAKKLRKATASRVEQFSSLFRALSTSFSRPSRAEMEQDQDREVDLFLSRVTERTCQNCFKREFCWVKNFEKTYDMMHHIMQETEDEPAIQTTKLNREWRRHCVKPDKVVNVIYNLQEQYHEELLLRKKMKENRQLVADQLLGVSRVMGDFAKEIEREGHAHEQQEEQILFKLQEIGLDIENVDIYSLEEGAVDIDMTLPADDNSESEKIIAPILSDILGEAIVVQKPKNRAVQGGYLQVNFVSAKAFVVNVGASHTAKGGGWISGDNYTTFELGSGKFAVAISDGMGNGERASDESQETLKLLSKVLKSGIDETIAIKSINSILALRSTDDMFSTLDLAMIDLQNASTRFLKIGSNPSFIKRGSKVMTVEAGNLPMGIIQDFDVDVIHHQLKAGDLLVMMSDGIFDAPKNVENPEIWLKRKILELETQDPQEVADLLLEEVIRSAGGMINDDMTIVVSSIRHFTPEWAPIPTYTVGERMMRKAQ</sequence>
<keyword evidence="1 4" id="KW-0378">Hydrolase</keyword>
<feature type="transmembrane region" description="Helical" evidence="2">
    <location>
        <begin position="190"/>
        <end position="209"/>
    </location>
</feature>
<evidence type="ECO:0000256" key="1">
    <source>
        <dbReference type="ARBA" id="ARBA00022801"/>
    </source>
</evidence>
<dbReference type="Pfam" id="PF19732">
    <property type="entry name" value="SpoIIE_N"/>
    <property type="match status" value="1"/>
</dbReference>
<keyword evidence="2" id="KW-1133">Transmembrane helix</keyword>
<dbReference type="PANTHER" id="PTHR43156:SF2">
    <property type="entry name" value="STAGE II SPORULATION PROTEIN E"/>
    <property type="match status" value="1"/>
</dbReference>
<name>A0ABV9GQW2_9BACL</name>
<keyword evidence="5" id="KW-1185">Reference proteome</keyword>
<comment type="caution">
    <text evidence="4">The sequence shown here is derived from an EMBL/GenBank/DDBJ whole genome shotgun (WGS) entry which is preliminary data.</text>
</comment>
<dbReference type="NCBIfam" id="TIGR02865">
    <property type="entry name" value="spore_II_E"/>
    <property type="match status" value="1"/>
</dbReference>
<keyword evidence="2" id="KW-0472">Membrane</keyword>
<dbReference type="Pfam" id="PF07228">
    <property type="entry name" value="SpoIIE"/>
    <property type="match status" value="1"/>
</dbReference>
<reference evidence="5" key="1">
    <citation type="journal article" date="2019" name="Int. J. Syst. Evol. Microbiol.">
        <title>The Global Catalogue of Microorganisms (GCM) 10K type strain sequencing project: providing services to taxonomists for standard genome sequencing and annotation.</title>
        <authorList>
            <consortium name="The Broad Institute Genomics Platform"/>
            <consortium name="The Broad Institute Genome Sequencing Center for Infectious Disease"/>
            <person name="Wu L."/>
            <person name="Ma J."/>
        </authorList>
    </citation>
    <scope>NUCLEOTIDE SEQUENCE [LARGE SCALE GENOMIC DNA]</scope>
    <source>
        <strain evidence="5">CGMCC 1.16306</strain>
    </source>
</reference>
<dbReference type="EMBL" id="JBHSFW010000020">
    <property type="protein sequence ID" value="MFC4620377.1"/>
    <property type="molecule type" value="Genomic_DNA"/>
</dbReference>